<evidence type="ECO:0008006" key="3">
    <source>
        <dbReference type="Google" id="ProtNLM"/>
    </source>
</evidence>
<dbReference type="RefSeq" id="WP_002586344.1">
    <property type="nucleotide sequence ID" value="NZ_KB851034.1"/>
</dbReference>
<dbReference type="Proteomes" id="UP000013180">
    <property type="component" value="Unassembled WGS sequence"/>
</dbReference>
<keyword evidence="2" id="KW-1185">Reference proteome</keyword>
<dbReference type="EMBL" id="AGYL01000016">
    <property type="protein sequence ID" value="ENZ65090.1"/>
    <property type="molecule type" value="Genomic_DNA"/>
</dbReference>
<protein>
    <recommendedName>
        <fullName evidence="3">HTH cro/C1-type domain-containing protein</fullName>
    </recommendedName>
</protein>
<organism evidence="1 2">
    <name type="scientific">[Clostridium] clostridioforme 90A6</name>
    <dbReference type="NCBI Taxonomy" id="999406"/>
    <lineage>
        <taxon>Bacteria</taxon>
        <taxon>Bacillati</taxon>
        <taxon>Bacillota</taxon>
        <taxon>Clostridia</taxon>
        <taxon>Lachnospirales</taxon>
        <taxon>Lachnospiraceae</taxon>
        <taxon>Enterocloster</taxon>
    </lineage>
</organism>
<sequence>MKTKKPSEWQKDSIRLLIEEAKIRNNFDDDELAQYLGFCTSSFRERKANPCKLTIEKLQILLELTRKEMKFVETA</sequence>
<name>R0BL78_9FIRM</name>
<accession>R0BL78</accession>
<evidence type="ECO:0000313" key="1">
    <source>
        <dbReference type="EMBL" id="ENZ65090.1"/>
    </source>
</evidence>
<reference evidence="1" key="1">
    <citation type="submission" date="2013-01" db="EMBL/GenBank/DDBJ databases">
        <title>The Genome Sequence of Clostridium clostridioforme 90A6.</title>
        <authorList>
            <consortium name="The Broad Institute Genome Sequencing Platform"/>
            <person name="Earl A."/>
            <person name="Ward D."/>
            <person name="Feldgarden M."/>
            <person name="Gevers D."/>
            <person name="Courvalin P."/>
            <person name="Lambert T."/>
            <person name="Walker B."/>
            <person name="Young S.K."/>
            <person name="Zeng Q."/>
            <person name="Gargeya S."/>
            <person name="Fitzgerald M."/>
            <person name="Haas B."/>
            <person name="Abouelleil A."/>
            <person name="Alvarado L."/>
            <person name="Arachchi H.M."/>
            <person name="Berlin A.M."/>
            <person name="Chapman S.B."/>
            <person name="Dewar J."/>
            <person name="Goldberg J."/>
            <person name="Griggs A."/>
            <person name="Gujja S."/>
            <person name="Hansen M."/>
            <person name="Howarth C."/>
            <person name="Imamovic A."/>
            <person name="Larimer J."/>
            <person name="McCowan C."/>
            <person name="Murphy C."/>
            <person name="Neiman D."/>
            <person name="Pearson M."/>
            <person name="Priest M."/>
            <person name="Roberts A."/>
            <person name="Saif S."/>
            <person name="Shea T."/>
            <person name="Sisk P."/>
            <person name="Sykes S."/>
            <person name="Wortman J."/>
            <person name="Nusbaum C."/>
            <person name="Birren B."/>
        </authorList>
    </citation>
    <scope>NUCLEOTIDE SEQUENCE [LARGE SCALE GENOMIC DNA]</scope>
    <source>
        <strain evidence="1">90A6</strain>
    </source>
</reference>
<comment type="caution">
    <text evidence="1">The sequence shown here is derived from an EMBL/GenBank/DDBJ whole genome shotgun (WGS) entry which is preliminary data.</text>
</comment>
<proteinExistence type="predicted"/>
<gene>
    <name evidence="1" type="ORF">HMPREF1083_02281</name>
</gene>
<evidence type="ECO:0000313" key="2">
    <source>
        <dbReference type="Proteomes" id="UP000013180"/>
    </source>
</evidence>
<dbReference type="HOGENOM" id="CLU_2664591_0_0_9"/>
<dbReference type="AlphaFoldDB" id="R0BL78"/>